<feature type="compositionally biased region" description="Basic and acidic residues" evidence="1">
    <location>
        <begin position="929"/>
        <end position="942"/>
    </location>
</feature>
<comment type="caution">
    <text evidence="3">The sequence shown here is derived from an EMBL/GenBank/DDBJ whole genome shotgun (WGS) entry which is preliminary data.</text>
</comment>
<feature type="compositionally biased region" description="Acidic residues" evidence="1">
    <location>
        <begin position="729"/>
        <end position="739"/>
    </location>
</feature>
<dbReference type="InterPro" id="IPR046347">
    <property type="entry name" value="bZIP_sf"/>
</dbReference>
<dbReference type="Proteomes" id="UP001145021">
    <property type="component" value="Unassembled WGS sequence"/>
</dbReference>
<feature type="compositionally biased region" description="Basic residues" evidence="1">
    <location>
        <begin position="800"/>
        <end position="819"/>
    </location>
</feature>
<proteinExistence type="predicted"/>
<dbReference type="GO" id="GO:0003700">
    <property type="term" value="F:DNA-binding transcription factor activity"/>
    <property type="evidence" value="ECO:0007669"/>
    <property type="project" value="InterPro"/>
</dbReference>
<evidence type="ECO:0000256" key="1">
    <source>
        <dbReference type="SAM" id="MobiDB-lite"/>
    </source>
</evidence>
<gene>
    <name evidence="3" type="ORF">LPJ64_004264</name>
</gene>
<feature type="region of interest" description="Disordered" evidence="1">
    <location>
        <begin position="1"/>
        <end position="23"/>
    </location>
</feature>
<dbReference type="AlphaFoldDB" id="A0A9W7XI85"/>
<keyword evidence="4" id="KW-1185">Reference proteome</keyword>
<feature type="region of interest" description="Disordered" evidence="1">
    <location>
        <begin position="891"/>
        <end position="961"/>
    </location>
</feature>
<dbReference type="SMART" id="SM00338">
    <property type="entry name" value="BRLZ"/>
    <property type="match status" value="1"/>
</dbReference>
<reference evidence="3" key="1">
    <citation type="submission" date="2022-07" db="EMBL/GenBank/DDBJ databases">
        <title>Phylogenomic reconstructions and comparative analyses of Kickxellomycotina fungi.</title>
        <authorList>
            <person name="Reynolds N.K."/>
            <person name="Stajich J.E."/>
            <person name="Barry K."/>
            <person name="Grigoriev I.V."/>
            <person name="Crous P."/>
            <person name="Smith M.E."/>
        </authorList>
    </citation>
    <scope>NUCLEOTIDE SEQUENCE</scope>
    <source>
        <strain evidence="3">NBRC 105413</strain>
    </source>
</reference>
<feature type="compositionally biased region" description="Acidic residues" evidence="1">
    <location>
        <begin position="705"/>
        <end position="714"/>
    </location>
</feature>
<dbReference type="EMBL" id="JANBOH010000199">
    <property type="protein sequence ID" value="KAJ1644016.1"/>
    <property type="molecule type" value="Genomic_DNA"/>
</dbReference>
<evidence type="ECO:0000313" key="3">
    <source>
        <dbReference type="EMBL" id="KAJ1644016.1"/>
    </source>
</evidence>
<sequence length="1025" mass="109601">MTCAANANKVVHNNDVGTGGGAGIGTPEQYYYSSADNSLKRKQSVMYSTSSGEIDLSQLPPPRAGRPLRSANTDPGMQEARKRARVLRNRAAAQMSREKKRMHLEQLEQENMELKAKNEALEQRLSKAEDANSDLSARLDSLAKQLQSFQSLVLGAQQSQQQQQQHQTQAQKQAQIQPELQSSLASPAIDWSALTPLNASPQLQGCATPSRSSSTNSVLSYTSASNTAIPSISTPLASPTSLEISMAAASSQMPSSTFVSAHDTAADIEQSTTTTTTHQGSSLLSSSVATATISSPASIEPSSTTMELFSNTVAKPEDLADKGLSESAALEQSGAHIYCVVPGSQQRRPLSRMQSIYRLSRQRQSLFSETASAAAIAATLETYSSTSSSMSWGQRMASMAVMAVVSASPMTSPQALWTIFCVLWWILSQSGGSISRHQLSRIARGILDCPRKDTSGPGSSFPFSFGIKTSALSAADANADADATALSSSEIGGLASLALVSSWLSSGSRTGAALRRVVGNEPVDQVSTFVSKLHSVARSINSRESRARTASESAMKTPTKRPTTRSRSKATETNPSAENAETDAEEALLMLSTPTPRKTRKAAASSSAKPTARVTRSSSKASSTVKSSEDESQMQSSDESFVSASEAPENAATKQQTESMVDALETQMEVISDLSDVEDPHFAKIMTQAAESATISAVSDKSESIADDTEADENELPKGKHTVFGSDMEASEDEDQDDGGLDKTSLAKSAGDNVDSNDDDDNDNDDAPEMIDTKASASKTEMTAEDDVPAEDEAKEKEKRAKNKKSRRSRGHKSGKHKKQEQEQGQQAAGSEVPEEGKISKRSAGNLPAVVRGSVEKAIQSVAKLSIRPETAMPEEIPEELRIDLAAVAESKKRKLEQSEPAAVSSSGKLDMSILEQFASESATKHSAKKEAAGSDKAALSDKKKKRRNNRKLKKDESSRVVSGIRVVANKQESSMSLLSSLAQSVPKRVRYFSKEKAGGARVERTNPLIDIARQRRQAAIHFLK</sequence>
<feature type="compositionally biased region" description="Basic residues" evidence="1">
    <location>
        <begin position="943"/>
        <end position="953"/>
    </location>
</feature>
<feature type="region of interest" description="Disordered" evidence="1">
    <location>
        <begin position="49"/>
        <end position="79"/>
    </location>
</feature>
<dbReference type="Gene3D" id="1.20.5.170">
    <property type="match status" value="1"/>
</dbReference>
<feature type="compositionally biased region" description="Basic residues" evidence="1">
    <location>
        <begin position="558"/>
        <end position="568"/>
    </location>
</feature>
<organism evidence="3 4">
    <name type="scientific">Coemansia asiatica</name>
    <dbReference type="NCBI Taxonomy" id="1052880"/>
    <lineage>
        <taxon>Eukaryota</taxon>
        <taxon>Fungi</taxon>
        <taxon>Fungi incertae sedis</taxon>
        <taxon>Zoopagomycota</taxon>
        <taxon>Kickxellomycotina</taxon>
        <taxon>Kickxellomycetes</taxon>
        <taxon>Kickxellales</taxon>
        <taxon>Kickxellaceae</taxon>
        <taxon>Coemansia</taxon>
    </lineage>
</organism>
<dbReference type="SUPFAM" id="SSF57959">
    <property type="entry name" value="Leucine zipper domain"/>
    <property type="match status" value="1"/>
</dbReference>
<dbReference type="InterPro" id="IPR004827">
    <property type="entry name" value="bZIP"/>
</dbReference>
<accession>A0A9W7XI85</accession>
<feature type="domain" description="BZIP" evidence="2">
    <location>
        <begin position="79"/>
        <end position="142"/>
    </location>
</feature>
<evidence type="ECO:0000313" key="4">
    <source>
        <dbReference type="Proteomes" id="UP001145021"/>
    </source>
</evidence>
<dbReference type="PROSITE" id="PS50217">
    <property type="entry name" value="BZIP"/>
    <property type="match status" value="1"/>
</dbReference>
<evidence type="ECO:0000259" key="2">
    <source>
        <dbReference type="PROSITE" id="PS50217"/>
    </source>
</evidence>
<feature type="region of interest" description="Disordered" evidence="1">
    <location>
        <begin position="539"/>
        <end position="664"/>
    </location>
</feature>
<protein>
    <recommendedName>
        <fullName evidence="2">BZIP domain-containing protein</fullName>
    </recommendedName>
</protein>
<feature type="compositionally biased region" description="Low complexity" evidence="1">
    <location>
        <begin position="602"/>
        <end position="626"/>
    </location>
</feature>
<name>A0A9W7XI85_9FUNG</name>
<feature type="region of interest" description="Disordered" evidence="1">
    <location>
        <begin position="690"/>
        <end position="852"/>
    </location>
</feature>
<dbReference type="Pfam" id="PF07716">
    <property type="entry name" value="bZIP_2"/>
    <property type="match status" value="1"/>
</dbReference>
<feature type="compositionally biased region" description="Acidic residues" evidence="1">
    <location>
        <begin position="755"/>
        <end position="769"/>
    </location>
</feature>
<feature type="compositionally biased region" description="Polar residues" evidence="1">
    <location>
        <begin position="690"/>
        <end position="699"/>
    </location>
</feature>